<reference evidence="14" key="1">
    <citation type="submission" date="2021-03" db="EMBL/GenBank/DDBJ databases">
        <authorList>
            <person name="Palmer J.M."/>
        </authorList>
    </citation>
    <scope>NUCLEOTIDE SEQUENCE</scope>
    <source>
        <strain evidence="14">ARV_011</strain>
    </source>
</reference>
<dbReference type="Pfam" id="PF03054">
    <property type="entry name" value="tRNA_Me_trans"/>
    <property type="match status" value="1"/>
</dbReference>
<dbReference type="CDD" id="cd01998">
    <property type="entry name" value="MnmA_TRMU-like"/>
    <property type="match status" value="1"/>
</dbReference>
<feature type="domain" description="tRNA-specific 2-thiouridylase MnmA-like C-terminal" evidence="12">
    <location>
        <begin position="335"/>
        <end position="424"/>
    </location>
</feature>
<dbReference type="SUPFAM" id="SSF52402">
    <property type="entry name" value="Adenine nucleotide alpha hydrolases-like"/>
    <property type="match status" value="1"/>
</dbReference>
<dbReference type="Proteomes" id="UP000790833">
    <property type="component" value="Unassembled WGS sequence"/>
</dbReference>
<dbReference type="GO" id="GO:0002143">
    <property type="term" value="P:tRNA wobble position uridine thiolation"/>
    <property type="evidence" value="ECO:0007669"/>
    <property type="project" value="TreeGrafter"/>
</dbReference>
<evidence type="ECO:0000256" key="7">
    <source>
        <dbReference type="ARBA" id="ARBA00022741"/>
    </source>
</evidence>
<organism evidence="14 15">
    <name type="scientific">Scheffersomyces spartinae</name>
    <dbReference type="NCBI Taxonomy" id="45513"/>
    <lineage>
        <taxon>Eukaryota</taxon>
        <taxon>Fungi</taxon>
        <taxon>Dikarya</taxon>
        <taxon>Ascomycota</taxon>
        <taxon>Saccharomycotina</taxon>
        <taxon>Pichiomycetes</taxon>
        <taxon>Debaryomycetaceae</taxon>
        <taxon>Scheffersomyces</taxon>
    </lineage>
</organism>
<keyword evidence="9" id="KW-0694">RNA-binding</keyword>
<sequence length="430" mass="49557">MLSRIVPYIRWHRRCLSSKASTHLNSDLAKSVFSQFITPSSNKYQQLHPKPEDEIVIAMSSGVDSSVCAALYASVFPNVRGIYMANWTQTSRCIEADWKDVQTVCKQLEIPVERVNFEKEYWHKVFVPMLDEYRKGWTPNPDVGCNQHVKFGVLYDHVMNQDQCQQTRRWLVTGHYSRVMKHLDSNEFHLLRGLYLAKDQAYYLAKMPVQVMDHVLMPMGHLTKPKVRELASKFGLSTALKPDLDGLCFVQQDTKFRDFLAEYLEPNPGNIVTEDGKIWGQHEGLWHATIGQKSGILMPQGDDKYKGTWFVSEKNLADNLLVIVRGNKNDKLYKNQLVVENWQWFGSLSPLELQLNGDQWTQVKDLNVQFRSLQHKSYVDCLKLQRGDDDSVLSIKLMEKERAMAPGQTLVLYLNDRIIGSGIIRETQSN</sequence>
<keyword evidence="6" id="KW-0819">tRNA processing</keyword>
<dbReference type="OrthoDB" id="3685at2759"/>
<keyword evidence="15" id="KW-1185">Reference proteome</keyword>
<evidence type="ECO:0000256" key="4">
    <source>
        <dbReference type="ARBA" id="ARBA00022555"/>
    </source>
</evidence>
<keyword evidence="10" id="KW-1015">Disulfide bond</keyword>
<dbReference type="InterPro" id="IPR023382">
    <property type="entry name" value="MnmA-like_central_sf"/>
</dbReference>
<dbReference type="PANTHER" id="PTHR11933:SF5">
    <property type="entry name" value="MITOCHONDRIAL TRNA-SPECIFIC 2-THIOURIDYLASE 1"/>
    <property type="match status" value="1"/>
</dbReference>
<evidence type="ECO:0000256" key="1">
    <source>
        <dbReference type="ARBA" id="ARBA00003986"/>
    </source>
</evidence>
<evidence type="ECO:0000256" key="5">
    <source>
        <dbReference type="ARBA" id="ARBA00022679"/>
    </source>
</evidence>
<dbReference type="InterPro" id="IPR046885">
    <property type="entry name" value="MnmA-like_C"/>
</dbReference>
<dbReference type="GO" id="GO:0005524">
    <property type="term" value="F:ATP binding"/>
    <property type="evidence" value="ECO:0007669"/>
    <property type="project" value="UniProtKB-KW"/>
</dbReference>
<evidence type="ECO:0000313" key="15">
    <source>
        <dbReference type="Proteomes" id="UP000790833"/>
    </source>
</evidence>
<dbReference type="Gene3D" id="2.40.30.10">
    <property type="entry name" value="Translation factors"/>
    <property type="match status" value="1"/>
</dbReference>
<dbReference type="Pfam" id="PF20258">
    <property type="entry name" value="tRNA_Me_trans_C"/>
    <property type="match status" value="1"/>
</dbReference>
<dbReference type="InterPro" id="IPR004506">
    <property type="entry name" value="MnmA-like"/>
</dbReference>
<keyword evidence="8" id="KW-0067">ATP-binding</keyword>
<dbReference type="InterPro" id="IPR046884">
    <property type="entry name" value="MnmA-like_central"/>
</dbReference>
<feature type="domain" description="tRNA-specific 2-thiouridylase MnmA-like central" evidence="13">
    <location>
        <begin position="257"/>
        <end position="325"/>
    </location>
</feature>
<dbReference type="GO" id="GO:0005739">
    <property type="term" value="C:mitochondrion"/>
    <property type="evidence" value="ECO:0007669"/>
    <property type="project" value="TreeGrafter"/>
</dbReference>
<protein>
    <recommendedName>
        <fullName evidence="3">tRNA-5-taurinomethyluridine 2-sulfurtransferase</fullName>
        <ecNumber evidence="3">2.8.1.14</ecNumber>
    </recommendedName>
</protein>
<dbReference type="GeneID" id="66116847"/>
<evidence type="ECO:0000256" key="11">
    <source>
        <dbReference type="ARBA" id="ARBA00049564"/>
    </source>
</evidence>
<dbReference type="PANTHER" id="PTHR11933">
    <property type="entry name" value="TRNA 5-METHYLAMINOMETHYL-2-THIOURIDYLATE -METHYLTRANSFERASE"/>
    <property type="match status" value="1"/>
</dbReference>
<accession>A0A9P8AGU3</accession>
<evidence type="ECO:0000259" key="12">
    <source>
        <dbReference type="Pfam" id="PF20258"/>
    </source>
</evidence>
<dbReference type="AlphaFoldDB" id="A0A9P8AGU3"/>
<comment type="function">
    <text evidence="1">Catalyzes the 2-thiolation of uridine at the wobble position (U34) of mitochondrial tRNA(Lys), tRNA(Glu) and tRNA(Gln). Required for the formation of 5-taurinomethyl-2-thiouridine (tm5s2U) of mitochondrial tRNA(Lys), tRNA(Glu), and tRNA(Gln) at the wobble position. ATP is required to activate the C2 atom of the wobble base.</text>
</comment>
<comment type="similarity">
    <text evidence="2">Belongs to the MnmA/TRMU family.</text>
</comment>
<gene>
    <name evidence="14" type="ORF">KQ657_003473</name>
</gene>
<evidence type="ECO:0000313" key="14">
    <source>
        <dbReference type="EMBL" id="KAG7191427.1"/>
    </source>
</evidence>
<evidence type="ECO:0000256" key="8">
    <source>
        <dbReference type="ARBA" id="ARBA00022840"/>
    </source>
</evidence>
<proteinExistence type="inferred from homology"/>
<dbReference type="NCBIfam" id="NF001138">
    <property type="entry name" value="PRK00143.1"/>
    <property type="match status" value="1"/>
</dbReference>
<keyword evidence="5" id="KW-0808">Transferase</keyword>
<evidence type="ECO:0000256" key="9">
    <source>
        <dbReference type="ARBA" id="ARBA00022884"/>
    </source>
</evidence>
<evidence type="ECO:0000256" key="2">
    <source>
        <dbReference type="ARBA" id="ARBA00006191"/>
    </source>
</evidence>
<dbReference type="FunFam" id="2.30.30.280:FF:000001">
    <property type="entry name" value="tRNA-specific 2-thiouridylase MnmA"/>
    <property type="match status" value="1"/>
</dbReference>
<keyword evidence="7" id="KW-0547">Nucleotide-binding</keyword>
<evidence type="ECO:0000256" key="3">
    <source>
        <dbReference type="ARBA" id="ARBA00011953"/>
    </source>
</evidence>
<dbReference type="InterPro" id="IPR014729">
    <property type="entry name" value="Rossmann-like_a/b/a_fold"/>
</dbReference>
<dbReference type="GO" id="GO:0016783">
    <property type="term" value="F:sulfurtransferase activity"/>
    <property type="evidence" value="ECO:0007669"/>
    <property type="project" value="InterPro"/>
</dbReference>
<dbReference type="Pfam" id="PF20259">
    <property type="entry name" value="tRNA_Me_trans_M"/>
    <property type="match status" value="1"/>
</dbReference>
<evidence type="ECO:0000256" key="10">
    <source>
        <dbReference type="ARBA" id="ARBA00023157"/>
    </source>
</evidence>
<comment type="caution">
    <text evidence="14">The sequence shown here is derived from an EMBL/GenBank/DDBJ whole genome shotgun (WGS) entry which is preliminary data.</text>
</comment>
<keyword evidence="4" id="KW-0820">tRNA-binding</keyword>
<dbReference type="EC" id="2.8.1.14" evidence="3"/>
<dbReference type="Gene3D" id="3.40.50.620">
    <property type="entry name" value="HUPs"/>
    <property type="match status" value="1"/>
</dbReference>
<name>A0A9P8AGU3_9ASCO</name>
<dbReference type="RefSeq" id="XP_043046979.1">
    <property type="nucleotide sequence ID" value="XM_043194194.1"/>
</dbReference>
<dbReference type="GO" id="GO:0000049">
    <property type="term" value="F:tRNA binding"/>
    <property type="evidence" value="ECO:0007669"/>
    <property type="project" value="UniProtKB-KW"/>
</dbReference>
<evidence type="ECO:0000256" key="6">
    <source>
        <dbReference type="ARBA" id="ARBA00022694"/>
    </source>
</evidence>
<dbReference type="Gene3D" id="2.30.30.280">
    <property type="entry name" value="Adenine nucleotide alpha hydrolases-like domains"/>
    <property type="match status" value="1"/>
</dbReference>
<comment type="catalytic activity">
    <reaction evidence="11">
        <text>5-taurinomethyluridine(34) in tRNA + S-sulfanyl-L-cysteinyl-[protein] + AH2 + ATP = 5-taurinomethyl-2-thiouridine(34) in tRNA + L-cysteinyl-[protein] + A + AMP + diphosphate + H(+)</text>
        <dbReference type="Rhea" id="RHEA:47040"/>
        <dbReference type="Rhea" id="RHEA-COMP:10131"/>
        <dbReference type="Rhea" id="RHEA-COMP:11726"/>
        <dbReference type="Rhea" id="RHEA-COMP:11732"/>
        <dbReference type="Rhea" id="RHEA-COMP:11733"/>
        <dbReference type="ChEBI" id="CHEBI:13193"/>
        <dbReference type="ChEBI" id="CHEBI:15378"/>
        <dbReference type="ChEBI" id="CHEBI:17499"/>
        <dbReference type="ChEBI" id="CHEBI:29950"/>
        <dbReference type="ChEBI" id="CHEBI:30616"/>
        <dbReference type="ChEBI" id="CHEBI:33019"/>
        <dbReference type="ChEBI" id="CHEBI:61963"/>
        <dbReference type="ChEBI" id="CHEBI:87171"/>
        <dbReference type="ChEBI" id="CHEBI:87172"/>
        <dbReference type="ChEBI" id="CHEBI:456215"/>
        <dbReference type="EC" id="2.8.1.14"/>
    </reaction>
</comment>
<dbReference type="EMBL" id="JAHMUF010000030">
    <property type="protein sequence ID" value="KAG7191427.1"/>
    <property type="molecule type" value="Genomic_DNA"/>
</dbReference>
<dbReference type="NCBIfam" id="TIGR00420">
    <property type="entry name" value="trmU"/>
    <property type="match status" value="1"/>
</dbReference>
<dbReference type="FunFam" id="3.40.50.620:FF:000115">
    <property type="entry name" value="tRNA-specific 2-thiouridylase MnmA"/>
    <property type="match status" value="1"/>
</dbReference>
<evidence type="ECO:0000259" key="13">
    <source>
        <dbReference type="Pfam" id="PF20259"/>
    </source>
</evidence>